<comment type="caution">
    <text evidence="1">The sequence shown here is derived from an EMBL/GenBank/DDBJ whole genome shotgun (WGS) entry which is preliminary data.</text>
</comment>
<sequence>MILPECIILQQEATNPNTPKETLIELLNEFPKPVLSNPQFRVLCLNYPQLLHKISVATLRLLVQFNTAPESFLHWVENNSEPDVLAGFNYSTNPELSSYK</sequence>
<dbReference type="Proteomes" id="UP000299794">
    <property type="component" value="Unassembled WGS sequence"/>
</dbReference>
<dbReference type="AlphaFoldDB" id="A0A479ZRW4"/>
<dbReference type="EMBL" id="BJCD01000008">
    <property type="protein sequence ID" value="GCL34386.1"/>
    <property type="molecule type" value="Genomic_DNA"/>
</dbReference>
<organism evidence="1 2">
    <name type="scientific">Planktothrix agardhii CCAP 1459/11A</name>
    <dbReference type="NCBI Taxonomy" id="282420"/>
    <lineage>
        <taxon>Bacteria</taxon>
        <taxon>Bacillati</taxon>
        <taxon>Cyanobacteriota</taxon>
        <taxon>Cyanophyceae</taxon>
        <taxon>Oscillatoriophycideae</taxon>
        <taxon>Oscillatoriales</taxon>
        <taxon>Microcoleaceae</taxon>
        <taxon>Planktothrix</taxon>
    </lineage>
</organism>
<protein>
    <submittedName>
        <fullName evidence="1">Uncharacterized protein</fullName>
    </submittedName>
</protein>
<evidence type="ECO:0000313" key="1">
    <source>
        <dbReference type="EMBL" id="GCL34386.1"/>
    </source>
</evidence>
<dbReference type="RefSeq" id="WP_026787813.1">
    <property type="nucleotide sequence ID" value="NZ_BJCD01000008.1"/>
</dbReference>
<evidence type="ECO:0000313" key="2">
    <source>
        <dbReference type="Proteomes" id="UP000299794"/>
    </source>
</evidence>
<gene>
    <name evidence="1" type="ORF">PA905_35670</name>
</gene>
<proteinExistence type="predicted"/>
<name>A0A479ZRW4_PLAAG</name>
<accession>A0A479ZRW4</accession>
<reference evidence="2" key="1">
    <citation type="submission" date="2019-02" db="EMBL/GenBank/DDBJ databases">
        <title>Draft genome sequence of Planktothrix agardhii NIES-905.</title>
        <authorList>
            <person name="Yamaguchi H."/>
            <person name="Suzuki S."/>
            <person name="Kawachi M."/>
        </authorList>
    </citation>
    <scope>NUCLEOTIDE SEQUENCE [LARGE SCALE GENOMIC DNA]</scope>
    <source>
        <strain evidence="2">CCAP 1459/11A</strain>
    </source>
</reference>